<dbReference type="EMBL" id="PVTT01000001">
    <property type="protein sequence ID" value="PRY95165.1"/>
    <property type="molecule type" value="Genomic_DNA"/>
</dbReference>
<evidence type="ECO:0000313" key="11">
    <source>
        <dbReference type="Proteomes" id="UP000238801"/>
    </source>
</evidence>
<feature type="transmembrane region" description="Helical" evidence="9">
    <location>
        <begin position="79"/>
        <end position="98"/>
    </location>
</feature>
<feature type="transmembrane region" description="Helical" evidence="9">
    <location>
        <begin position="286"/>
        <end position="304"/>
    </location>
</feature>
<feature type="transmembrane region" description="Helical" evidence="9">
    <location>
        <begin position="47"/>
        <end position="67"/>
    </location>
</feature>
<feature type="transmembrane region" description="Helical" evidence="9">
    <location>
        <begin position="196"/>
        <end position="214"/>
    </location>
</feature>
<comment type="subcellular location">
    <subcellularLocation>
        <location evidence="1">Cell membrane</location>
        <topology evidence="1">Multi-pass membrane protein</topology>
    </subcellularLocation>
</comment>
<comment type="similarity">
    <text evidence="2">Belongs to the TrkH potassium transport family.</text>
</comment>
<protein>
    <submittedName>
        <fullName evidence="10">Trk system potassium uptake protein TrkH</fullName>
    </submittedName>
</protein>
<evidence type="ECO:0000256" key="7">
    <source>
        <dbReference type="ARBA" id="ARBA00023065"/>
    </source>
</evidence>
<keyword evidence="3" id="KW-0813">Transport</keyword>
<proteinExistence type="inferred from homology"/>
<evidence type="ECO:0000256" key="2">
    <source>
        <dbReference type="ARBA" id="ARBA00009137"/>
    </source>
</evidence>
<evidence type="ECO:0000256" key="9">
    <source>
        <dbReference type="SAM" id="Phobius"/>
    </source>
</evidence>
<dbReference type="PANTHER" id="PTHR32024:SF2">
    <property type="entry name" value="TRK SYSTEM POTASSIUM UPTAKE PROTEIN TRKG-RELATED"/>
    <property type="match status" value="1"/>
</dbReference>
<feature type="transmembrane region" description="Helical" evidence="9">
    <location>
        <begin position="359"/>
        <end position="381"/>
    </location>
</feature>
<keyword evidence="5 9" id="KW-0812">Transmembrane</keyword>
<dbReference type="RefSeq" id="WP_106159575.1">
    <property type="nucleotide sequence ID" value="NZ_PVTT01000001.1"/>
</dbReference>
<keyword evidence="11" id="KW-1185">Reference proteome</keyword>
<feature type="transmembrane region" description="Helical" evidence="9">
    <location>
        <begin position="12"/>
        <end position="35"/>
    </location>
</feature>
<gene>
    <name evidence="10" type="ORF">BCF33_0779</name>
</gene>
<name>A0A2T0X8D4_9RHOB</name>
<evidence type="ECO:0000256" key="1">
    <source>
        <dbReference type="ARBA" id="ARBA00004651"/>
    </source>
</evidence>
<keyword evidence="4" id="KW-1003">Cell membrane</keyword>
<dbReference type="InterPro" id="IPR003445">
    <property type="entry name" value="Cat_transpt"/>
</dbReference>
<feature type="transmembrane region" description="Helical" evidence="9">
    <location>
        <begin position="135"/>
        <end position="157"/>
    </location>
</feature>
<evidence type="ECO:0000256" key="5">
    <source>
        <dbReference type="ARBA" id="ARBA00022692"/>
    </source>
</evidence>
<feature type="transmembrane region" description="Helical" evidence="9">
    <location>
        <begin position="234"/>
        <end position="261"/>
    </location>
</feature>
<dbReference type="GO" id="GO:0030001">
    <property type="term" value="P:metal ion transport"/>
    <property type="evidence" value="ECO:0007669"/>
    <property type="project" value="UniProtKB-ARBA"/>
</dbReference>
<evidence type="ECO:0000256" key="3">
    <source>
        <dbReference type="ARBA" id="ARBA00022448"/>
    </source>
</evidence>
<dbReference type="PANTHER" id="PTHR32024">
    <property type="entry name" value="TRK SYSTEM POTASSIUM UPTAKE PROTEIN TRKG-RELATED"/>
    <property type="match status" value="1"/>
</dbReference>
<organism evidence="10 11">
    <name type="scientific">Hasllibacter halocynthiae</name>
    <dbReference type="NCBI Taxonomy" id="595589"/>
    <lineage>
        <taxon>Bacteria</taxon>
        <taxon>Pseudomonadati</taxon>
        <taxon>Pseudomonadota</taxon>
        <taxon>Alphaproteobacteria</taxon>
        <taxon>Rhodobacterales</taxon>
        <taxon>Roseobacteraceae</taxon>
        <taxon>Hasllibacter</taxon>
    </lineage>
</organism>
<reference evidence="10 11" key="1">
    <citation type="submission" date="2018-03" db="EMBL/GenBank/DDBJ databases">
        <title>Genomic Encyclopedia of Archaeal and Bacterial Type Strains, Phase II (KMG-II): from individual species to whole genera.</title>
        <authorList>
            <person name="Goeker M."/>
        </authorList>
    </citation>
    <scope>NUCLEOTIDE SEQUENCE [LARGE SCALE GENOMIC DNA]</scope>
    <source>
        <strain evidence="10 11">DSM 29318</strain>
    </source>
</reference>
<evidence type="ECO:0000256" key="8">
    <source>
        <dbReference type="ARBA" id="ARBA00023136"/>
    </source>
</evidence>
<dbReference type="GO" id="GO:0005886">
    <property type="term" value="C:plasma membrane"/>
    <property type="evidence" value="ECO:0007669"/>
    <property type="project" value="UniProtKB-SubCell"/>
</dbReference>
<feature type="transmembrane region" description="Helical" evidence="9">
    <location>
        <begin position="484"/>
        <end position="503"/>
    </location>
</feature>
<keyword evidence="6 9" id="KW-1133">Transmembrane helix</keyword>
<keyword evidence="8 9" id="KW-0472">Membrane</keyword>
<dbReference type="GO" id="GO:0008324">
    <property type="term" value="F:monoatomic cation transmembrane transporter activity"/>
    <property type="evidence" value="ECO:0007669"/>
    <property type="project" value="InterPro"/>
</dbReference>
<accession>A0A2T0X8D4</accession>
<evidence type="ECO:0000313" key="10">
    <source>
        <dbReference type="EMBL" id="PRY95165.1"/>
    </source>
</evidence>
<dbReference type="Proteomes" id="UP000238801">
    <property type="component" value="Unassembled WGS sequence"/>
</dbReference>
<dbReference type="OrthoDB" id="7818483at2"/>
<comment type="caution">
    <text evidence="10">The sequence shown here is derived from an EMBL/GenBank/DDBJ whole genome shotgun (WGS) entry which is preliminary data.</text>
</comment>
<evidence type="ECO:0000256" key="4">
    <source>
        <dbReference type="ARBA" id="ARBA00022475"/>
    </source>
</evidence>
<dbReference type="AlphaFoldDB" id="A0A2T0X8D4"/>
<keyword evidence="7" id="KW-0406">Ion transport</keyword>
<dbReference type="Pfam" id="PF02386">
    <property type="entry name" value="TrkH"/>
    <property type="match status" value="1"/>
</dbReference>
<feature type="transmembrane region" description="Helical" evidence="9">
    <location>
        <begin position="420"/>
        <end position="441"/>
    </location>
</feature>
<evidence type="ECO:0000256" key="6">
    <source>
        <dbReference type="ARBA" id="ARBA00022989"/>
    </source>
</evidence>
<sequence length="510" mass="52279">MPRAPARRPALGRIPLLAIFAGIAALAMLLPALHAVLRDDEDTARPFLYAAILILLGCVLVSLARGGEPDRRAAARAELVALVGTFTALPFLLAVPLAEAEGLPLGDAAFEMVSALTTTGATLYDPSALSGPAHLWRATVGWLGGLFMWVAAAAILAPMNLGGFEIAADGPIGAGAARRRGSGGAGDRMRRYARQLLPAYAGLTAALWVALLVAGETPLRALITSMSTLSTSGIVAGGLGATGTSGVLGEVLVLMFLVFALSRATFADESRSAAVSRMHGDPELRLGLVLLASAAAFLFLRHFVGAADLGVTETEDIPTALGAAWGSLFTAASFLTTTGFVSDGWSDAALWSGLETPGVVLMALALVGGGVATTAGGVKLFRIYALGKHAERELERLVLPSSIAGAGMVARRIRRTGARAAWVFFMLFALSLAGTCLALAATGVPLEDALILTAAALSNCGPVAQVAGDGPIDLAALTPFAKTVMAAAMVLGRLETLAIVALLNPSLWRN</sequence>